<dbReference type="GO" id="GO:0042383">
    <property type="term" value="C:sarcolemma"/>
    <property type="evidence" value="ECO:0007669"/>
    <property type="project" value="UniProtKB-SubCell"/>
</dbReference>
<dbReference type="Proteomes" id="UP000594262">
    <property type="component" value="Unplaced"/>
</dbReference>
<dbReference type="PROSITE" id="PS50095">
    <property type="entry name" value="PLAT"/>
    <property type="match status" value="1"/>
</dbReference>
<dbReference type="GO" id="GO:0016010">
    <property type="term" value="C:dystrophin-associated glycoprotein complex"/>
    <property type="evidence" value="ECO:0007669"/>
    <property type="project" value="UniProtKB-ARBA"/>
</dbReference>
<keyword evidence="10" id="KW-0009">Actin-binding</keyword>
<dbReference type="Pfam" id="PF09069">
    <property type="entry name" value="EF-hand_3"/>
    <property type="match status" value="1"/>
</dbReference>
<dbReference type="RefSeq" id="XP_066935022.1">
    <property type="nucleotide sequence ID" value="XM_067078921.1"/>
</dbReference>
<evidence type="ECO:0000259" key="18">
    <source>
        <dbReference type="PROSITE" id="PS50135"/>
    </source>
</evidence>
<dbReference type="GO" id="GO:0099536">
    <property type="term" value="P:synaptic signaling"/>
    <property type="evidence" value="ECO:0007669"/>
    <property type="project" value="TreeGrafter"/>
</dbReference>
<evidence type="ECO:0008006" key="21">
    <source>
        <dbReference type="Google" id="ProtNLM"/>
    </source>
</evidence>
<keyword evidence="4" id="KW-0963">Cytoplasm</keyword>
<dbReference type="Gene3D" id="2.20.70.10">
    <property type="match status" value="1"/>
</dbReference>
<evidence type="ECO:0000256" key="7">
    <source>
        <dbReference type="ARBA" id="ARBA00022833"/>
    </source>
</evidence>
<dbReference type="SMART" id="SM00291">
    <property type="entry name" value="ZnF_ZZ"/>
    <property type="match status" value="1"/>
</dbReference>
<dbReference type="EnsemblMetazoa" id="CLYHEMT013424.4">
    <property type="protein sequence ID" value="CLYHEMP013424.4"/>
    <property type="gene ID" value="CLYHEMG013424"/>
</dbReference>
<proteinExistence type="predicted"/>
<dbReference type="InterPro" id="IPR043145">
    <property type="entry name" value="Znf_ZZ_sf"/>
</dbReference>
<evidence type="ECO:0000259" key="16">
    <source>
        <dbReference type="PROSITE" id="PS50020"/>
    </source>
</evidence>
<evidence type="ECO:0000256" key="14">
    <source>
        <dbReference type="SAM" id="Coils"/>
    </source>
</evidence>
<reference evidence="19" key="1">
    <citation type="submission" date="2021-01" db="UniProtKB">
        <authorList>
            <consortium name="EnsemblMetazoa"/>
        </authorList>
    </citation>
    <scope>IDENTIFICATION</scope>
</reference>
<dbReference type="SUPFAM" id="SSF57850">
    <property type="entry name" value="RING/U-box"/>
    <property type="match status" value="1"/>
</dbReference>
<feature type="coiled-coil region" evidence="14">
    <location>
        <begin position="872"/>
        <end position="902"/>
    </location>
</feature>
<keyword evidence="8" id="KW-0106">Calcium</keyword>
<dbReference type="CDD" id="cd00201">
    <property type="entry name" value="WW"/>
    <property type="match status" value="1"/>
</dbReference>
<dbReference type="PROSITE" id="PS01357">
    <property type="entry name" value="ZF_ZZ_1"/>
    <property type="match status" value="1"/>
</dbReference>
<evidence type="ECO:0000313" key="20">
    <source>
        <dbReference type="Proteomes" id="UP000594262"/>
    </source>
</evidence>
<dbReference type="CDD" id="cd00176">
    <property type="entry name" value="SPEC"/>
    <property type="match status" value="5"/>
</dbReference>
<dbReference type="InterPro" id="IPR001202">
    <property type="entry name" value="WW_dom"/>
</dbReference>
<dbReference type="InterPro" id="IPR000433">
    <property type="entry name" value="Znf_ZZ"/>
</dbReference>
<feature type="coiled-coil region" evidence="14">
    <location>
        <begin position="531"/>
        <end position="569"/>
    </location>
</feature>
<dbReference type="InterPro" id="IPR015154">
    <property type="entry name" value="EF-hand_dom_typ2"/>
</dbReference>
<dbReference type="SUPFAM" id="SSF46966">
    <property type="entry name" value="Spectrin repeat"/>
    <property type="match status" value="10"/>
</dbReference>
<dbReference type="GO" id="GO:0005737">
    <property type="term" value="C:cytoplasm"/>
    <property type="evidence" value="ECO:0007669"/>
    <property type="project" value="UniProtKB-ARBA"/>
</dbReference>
<dbReference type="Gene3D" id="1.10.238.10">
    <property type="entry name" value="EF-hand"/>
    <property type="match status" value="2"/>
</dbReference>
<dbReference type="SUPFAM" id="SSF51045">
    <property type="entry name" value="WW domain"/>
    <property type="match status" value="1"/>
</dbReference>
<feature type="coiled-coil region" evidence="14">
    <location>
        <begin position="251"/>
        <end position="278"/>
    </location>
</feature>
<evidence type="ECO:0000259" key="17">
    <source>
        <dbReference type="PROSITE" id="PS50095"/>
    </source>
</evidence>
<dbReference type="PROSITE" id="PS50135">
    <property type="entry name" value="ZF_ZZ_2"/>
    <property type="match status" value="1"/>
</dbReference>
<keyword evidence="14" id="KW-0175">Coiled coil</keyword>
<dbReference type="GO" id="GO:0045202">
    <property type="term" value="C:synapse"/>
    <property type="evidence" value="ECO:0007669"/>
    <property type="project" value="GOC"/>
</dbReference>
<feature type="coiled-coil region" evidence="14">
    <location>
        <begin position="2402"/>
        <end position="2439"/>
    </location>
</feature>
<dbReference type="Gene3D" id="1.20.58.60">
    <property type="match status" value="7"/>
</dbReference>
<dbReference type="SMART" id="SM00308">
    <property type="entry name" value="LH2"/>
    <property type="match status" value="1"/>
</dbReference>
<organism evidence="19 20">
    <name type="scientific">Clytia hemisphaerica</name>
    <dbReference type="NCBI Taxonomy" id="252671"/>
    <lineage>
        <taxon>Eukaryota</taxon>
        <taxon>Metazoa</taxon>
        <taxon>Cnidaria</taxon>
        <taxon>Hydrozoa</taxon>
        <taxon>Hydroidolina</taxon>
        <taxon>Leptothecata</taxon>
        <taxon>Obeliida</taxon>
        <taxon>Clytiidae</taxon>
        <taxon>Clytia</taxon>
    </lineage>
</organism>
<keyword evidence="7" id="KW-0862">Zinc</keyword>
<dbReference type="SMART" id="SM00150">
    <property type="entry name" value="SPEC"/>
    <property type="match status" value="11"/>
</dbReference>
<dbReference type="Pfam" id="PF00569">
    <property type="entry name" value="ZZ"/>
    <property type="match status" value="1"/>
</dbReference>
<dbReference type="EnsemblMetazoa" id="CLYHEMT013424.1">
    <property type="protein sequence ID" value="CLYHEMP013424.1"/>
    <property type="gene ID" value="CLYHEMG013424"/>
</dbReference>
<dbReference type="Pfam" id="PF00397">
    <property type="entry name" value="WW"/>
    <property type="match status" value="1"/>
</dbReference>
<keyword evidence="9" id="KW-0472">Membrane</keyword>
<evidence type="ECO:0000256" key="10">
    <source>
        <dbReference type="ARBA" id="ARBA00023203"/>
    </source>
</evidence>
<evidence type="ECO:0000256" key="1">
    <source>
        <dbReference type="ARBA" id="ARBA00004245"/>
    </source>
</evidence>
<protein>
    <recommendedName>
        <fullName evidence="21">Dystrophin</fullName>
    </recommendedName>
</protein>
<dbReference type="GO" id="GO:0005856">
    <property type="term" value="C:cytoskeleton"/>
    <property type="evidence" value="ECO:0007669"/>
    <property type="project" value="UniProtKB-SubCell"/>
</dbReference>
<keyword evidence="3" id="KW-1003">Cell membrane</keyword>
<accession>A0A7M5WV29</accession>
<dbReference type="PROSITE" id="PS50020">
    <property type="entry name" value="WW_DOMAIN_2"/>
    <property type="match status" value="1"/>
</dbReference>
<evidence type="ECO:0000256" key="15">
    <source>
        <dbReference type="SAM" id="MobiDB-lite"/>
    </source>
</evidence>
<dbReference type="Pfam" id="PF25034">
    <property type="entry name" value="Spectrin_SYNE1"/>
    <property type="match status" value="1"/>
</dbReference>
<dbReference type="SMART" id="SM00456">
    <property type="entry name" value="WW"/>
    <property type="match status" value="1"/>
</dbReference>
<dbReference type="GO" id="GO:0003779">
    <property type="term" value="F:actin binding"/>
    <property type="evidence" value="ECO:0007669"/>
    <property type="project" value="UniProtKB-KW"/>
</dbReference>
<feature type="domain" description="ZZ-type" evidence="18">
    <location>
        <begin position="2170"/>
        <end position="2226"/>
    </location>
</feature>
<evidence type="ECO:0000256" key="12">
    <source>
        <dbReference type="PROSITE-ProRule" id="PRU00152"/>
    </source>
</evidence>
<comment type="caution">
    <text evidence="12">Lacks conserved residue(s) required for the propagation of feature annotation.</text>
</comment>
<dbReference type="PANTHER" id="PTHR12268">
    <property type="entry name" value="E3 UBIQUITIN-PROTEIN LIGASE KCMF1"/>
    <property type="match status" value="1"/>
</dbReference>
<keyword evidence="11" id="KW-0206">Cytoskeleton</keyword>
<dbReference type="Gene3D" id="3.30.60.90">
    <property type="match status" value="1"/>
</dbReference>
<dbReference type="EnsemblMetazoa" id="CLYHEMT013424.5">
    <property type="protein sequence ID" value="CLYHEMP013424.5"/>
    <property type="gene ID" value="CLYHEMG013424"/>
</dbReference>
<dbReference type="CDD" id="cd02334">
    <property type="entry name" value="ZZ_dystrophin"/>
    <property type="match status" value="1"/>
</dbReference>
<evidence type="ECO:0000313" key="19">
    <source>
        <dbReference type="EnsemblMetazoa" id="CLYHEMP013424.5"/>
    </source>
</evidence>
<dbReference type="OrthoDB" id="5961994at2759"/>
<dbReference type="InterPro" id="IPR036020">
    <property type="entry name" value="WW_dom_sf"/>
</dbReference>
<evidence type="ECO:0000256" key="4">
    <source>
        <dbReference type="ARBA" id="ARBA00022490"/>
    </source>
</evidence>
<name>A0A7M5WV29_9CNID</name>
<dbReference type="Pfam" id="PF01477">
    <property type="entry name" value="PLAT"/>
    <property type="match status" value="1"/>
</dbReference>
<dbReference type="InterPro" id="IPR011992">
    <property type="entry name" value="EF-hand-dom_pair"/>
</dbReference>
<evidence type="ECO:0000256" key="6">
    <source>
        <dbReference type="ARBA" id="ARBA00022771"/>
    </source>
</evidence>
<feature type="domain" description="WW" evidence="16">
    <location>
        <begin position="1915"/>
        <end position="1948"/>
    </location>
</feature>
<dbReference type="EnsemblMetazoa" id="CLYHEMT013424.2">
    <property type="protein sequence ID" value="CLYHEMP013424.2"/>
    <property type="gene ID" value="CLYHEMG013424"/>
</dbReference>
<dbReference type="GeneID" id="136822650"/>
<dbReference type="CDD" id="cd16242">
    <property type="entry name" value="EFh_DMD_like"/>
    <property type="match status" value="1"/>
</dbReference>
<dbReference type="InterPro" id="IPR050774">
    <property type="entry name" value="KCMF1/Dystrophin"/>
</dbReference>
<evidence type="ECO:0000256" key="5">
    <source>
        <dbReference type="ARBA" id="ARBA00022723"/>
    </source>
</evidence>
<dbReference type="InterPro" id="IPR015153">
    <property type="entry name" value="EF-hand_dom_typ1"/>
</dbReference>
<feature type="coiled-coil region" evidence="14">
    <location>
        <begin position="139"/>
        <end position="166"/>
    </location>
</feature>
<dbReference type="GO" id="GO:0008270">
    <property type="term" value="F:zinc ion binding"/>
    <property type="evidence" value="ECO:0007669"/>
    <property type="project" value="UniProtKB-KW"/>
</dbReference>
<dbReference type="SUPFAM" id="SSF49723">
    <property type="entry name" value="Lipase/lipooxygenase domain (PLAT/LH2 domain)"/>
    <property type="match status" value="1"/>
</dbReference>
<dbReference type="Pfam" id="PF09068">
    <property type="entry name" value="EF-hand_2"/>
    <property type="match status" value="1"/>
</dbReference>
<feature type="coiled-coil region" evidence="14">
    <location>
        <begin position="1571"/>
        <end position="1623"/>
    </location>
</feature>
<evidence type="ECO:0000256" key="3">
    <source>
        <dbReference type="ARBA" id="ARBA00022475"/>
    </source>
</evidence>
<evidence type="ECO:0000256" key="13">
    <source>
        <dbReference type="PROSITE-ProRule" id="PRU00228"/>
    </source>
</evidence>
<sequence>MFEGEMKKHQQLGDDVIRIDEWVRKTSKCVLDRIDGSVDLEDDYIEGLEESISLNEDLITSTRHSIQEIQSANNQSKLDQLGNLSTQIEEIKTNLEKLKSQPSRKELERQFAALEGSVLTDIDNLKRKAKKVKLFSPEVNDIQSAVENLEELAKQCDEEIKANADRFEEIAKELSGRDDRGLDKQVQEVKTEYEKLQQFLKDREKVFADALPLSESVYAHLDTLNEWLSSTVEQLEQVSTNPLPSTPEESVEKVKSVIEDVTKKAEDVQQLVNNASSLGQMSDEPAFRAMEQRVRDVHEVYQSLLTDGDEKLDTLKQWIQQLDEYEKKVDDLNTWIDGRMSTLESIGGVTNKWEIEMETQKFESLKSMVNAKDADLDQLKAIGDELVQKGRSSVVEPYERQIYQRWDDLEKKLTSIDVMLKLKLKEFDDKEKEQEIMRLQEEKKRLVADEEVILTQSSRVVEVHAGVDIDFDQLDSGLPQPETKTDIPISSTPTDAIISKQSTNVSVSVVTTTTTTKRYEREEKVSVERDLDEMIIEIESIETMLKDLKASDENEFKTTEENAQKLEDQLNSLQPDFESLMTDAKELIKQLGHIEKKGPILDLSRRMSGAHASLAIRKKSLRNADSRYFKMKNDLTNVQVWLEETEKALRSGDHDPNKMKFIEENIERYAAEMEGVNIRAEQLSDICADSLIPKRQISLLNKKFKLVSYQLEQVQAPEEKETTYKISVETGDVENADTRASVNIKLFGEYGNSDQLQLRQSETKRKKFQRGQVDLFTFRSQPWLGKLSKLRVWHDNEGSNPQWFLASIYILDELSGRLFCFVFDSWLSKDAGAVLREIPVGAMALYKETAPDILARKHKFTEVQWLFDTLKLTSYENKMRTVEELVQDIQDVVREIEEIHAVFNDECFSKKPFDQLAQQQELLKEMETRMDSVSPSVTSLMMVQQAYINQTTPEEMHNIDVHLTTMCARWNALDKEFRHRYVSVEKNVGEWQQFTDDCNSLMLFLTKAENQLRENQNDDVEKDLYDEINRNEFKLNNLNNTGTTLIALSTDSNAELKDKLESVNRRWKEIMSGLNSRKLGSLMDDPKIKEFVNKSDQIKTQLDAIFKLVFHTKPHPVDAGSLQKYRDDLKKCENDLTDRRDEIGRLTDDADRLLERPDLSANQLDEIKSRSTSMQAQVQDLTTGHSKRFDVVENNLARATRFLDELDGLSSWMSKTRDLLEGHKENKPGYNVDPEIMKKSLETRKCNVLSINDLLKDFKAEGELASGNFPQAVGEKIGQLNVDWQIIIRLALALKERPVSEEVVVAETVQERQDAPVTFDSLQTSLSFTTTETSKYKYEMYSSTNENSIGGEGETAHLHDWLRLVEQKIKSLNVTIGDEDEMSAAVQKQNSIQLEMSNRRKEYDGAISMATTSPQDDEKINKLKEHWEGVWGKVLNKKSLINQALVDWRRYNELRLQLDNYVYKADIQLNENQQIGTTVTELEAQLEKHKKFQGELSTWANTYNTLRQLAETILSTYVNEDLNDFKTTVNETNTRWNSLETRSNAHQDSLQEALDRLLQFHKNMISALTWLSSAESKVAELDSLVESSQAEDTSNVDELQGEMQELEDDIASHQAMFNGLNETGKQILMDLEVGEVRTALQSKLDDMNDRWNSLGVRVVDIRDRMSYGTGEWRQLLLDMQEIVDWLSRAGQELMSQQPIASDVEKVQQQNKHHQEFKGKLNARRVVIEQALEQGHNFLLKHQSAQDESFIQRGDKLVVRVASSLREQLTHIQSQWLDLQNNSDKWEKTISLVLELVNNLLEDIEKINKTLNESEEIVNHWVLTQDIPVDSVASYLGDTRRMQEQTQSMETQFDSMDGTVKELRHIHGVLLAKPTEGVIDQLHDRWKHLLNDCQIRQENLQNLMSGSDAGSVMLQESVPTPWERGQALNKVPYFINHTTKTTQWDHPKMTELYHTLSELNDVKFAAYRTSMKLRCLQKACCLDLCELNLNIKKAFEQHNLRLSNDNLVDVGEIINVLSTIFESIDTNRKESINVSQCIDMTLNWLLNVYDSGRIGKLRVLSFKAAITLMSRAKLEDKWKYLFRQISDNTGHADSKKLGLLLHDCVQIPRQLGEIAAFGGSNIEPSVRSCFEMAKNNSAIDSNNFVAWTNAEPQSLVWMPVLHRLASAETAKHDAKCGICKEYPIVGFRYRCLKCFNFDLCQTCFWSGRVSKSHRVTHPMHQYSLATTTGEDLSDFVKLMRNKFKSRRYRSRPPKKLGYLPVQTIMEGSSIETPTEPTTPDLSNFTFDSTMNGHHDSTDFHPNHHGNDEEIGNEEHHLIKLMCQSLNGEITNNNTTPKSPSQILATLDSSQQEDIGEMIRGLEEEHQSLMEEYTRLKGIKPSNSFENGQIVPENTQDTVLIAEAKSLREHKGRLEARMQILEDHNRQLESQLQRLRLLLEQPPSERERHNSSGSTNPPSPKGLTPALTPSSSYHGSPELGRRQNGYSDERAMDIHHVTAEIEHAFPTSSYED</sequence>
<keyword evidence="5" id="KW-0479">Metal-binding</keyword>
<dbReference type="InterPro" id="IPR018159">
    <property type="entry name" value="Spectrin/alpha-actinin"/>
</dbReference>
<dbReference type="Gene3D" id="2.60.60.20">
    <property type="entry name" value="PLAT/LH2 domain"/>
    <property type="match status" value="1"/>
</dbReference>
<dbReference type="EnsemblMetazoa" id="CLYHEMT013424.3">
    <property type="protein sequence ID" value="CLYHEMP013424.3"/>
    <property type="gene ID" value="CLYHEMG013424"/>
</dbReference>
<dbReference type="Gene3D" id="6.10.140.70">
    <property type="match status" value="1"/>
</dbReference>
<feature type="domain" description="PLAT" evidence="17">
    <location>
        <begin position="722"/>
        <end position="841"/>
    </location>
</feature>
<dbReference type="Pfam" id="PF00435">
    <property type="entry name" value="Spectrin"/>
    <property type="match status" value="3"/>
</dbReference>
<dbReference type="InterPro" id="IPR057057">
    <property type="entry name" value="Spectrin_SYNE1"/>
</dbReference>
<dbReference type="PANTHER" id="PTHR12268:SF14">
    <property type="entry name" value="DYSTROPHIN-1"/>
    <property type="match status" value="1"/>
</dbReference>
<comment type="subcellular location">
    <subcellularLocation>
        <location evidence="2">Cell membrane</location>
        <location evidence="2">Sarcolemma</location>
        <topology evidence="2">Peripheral membrane protein</topology>
        <orientation evidence="2">Cytoplasmic side</orientation>
    </subcellularLocation>
    <subcellularLocation>
        <location evidence="1">Cytoplasm</location>
        <location evidence="1">Cytoskeleton</location>
    </subcellularLocation>
</comment>
<keyword evidence="6 13" id="KW-0863">Zinc-finger</keyword>
<keyword evidence="20" id="KW-1185">Reference proteome</keyword>
<dbReference type="PROSITE" id="PS01159">
    <property type="entry name" value="WW_DOMAIN_1"/>
    <property type="match status" value="1"/>
</dbReference>
<feature type="region of interest" description="Disordered" evidence="15">
    <location>
        <begin position="2439"/>
        <end position="2492"/>
    </location>
</feature>
<dbReference type="InterPro" id="IPR036392">
    <property type="entry name" value="PLAT/LH2_dom_sf"/>
</dbReference>
<dbReference type="InterPro" id="IPR001024">
    <property type="entry name" value="PLAT/LH2_dom"/>
</dbReference>
<evidence type="ECO:0000256" key="8">
    <source>
        <dbReference type="ARBA" id="ARBA00022837"/>
    </source>
</evidence>
<feature type="coiled-coil region" evidence="14">
    <location>
        <begin position="2350"/>
        <end position="2377"/>
    </location>
</feature>
<evidence type="ECO:0000256" key="9">
    <source>
        <dbReference type="ARBA" id="ARBA00023136"/>
    </source>
</evidence>
<dbReference type="InterPro" id="IPR002017">
    <property type="entry name" value="Spectrin_repeat"/>
</dbReference>
<evidence type="ECO:0000256" key="2">
    <source>
        <dbReference type="ARBA" id="ARBA00004278"/>
    </source>
</evidence>
<dbReference type="SUPFAM" id="SSF47473">
    <property type="entry name" value="EF-hand"/>
    <property type="match status" value="2"/>
</dbReference>
<evidence type="ECO:0000256" key="11">
    <source>
        <dbReference type="ARBA" id="ARBA00023212"/>
    </source>
</evidence>